<evidence type="ECO:0000256" key="1">
    <source>
        <dbReference type="ARBA" id="ARBA00022679"/>
    </source>
</evidence>
<dbReference type="Proteomes" id="UP000824246">
    <property type="component" value="Unassembled WGS sequence"/>
</dbReference>
<reference evidence="3" key="2">
    <citation type="submission" date="2021-04" db="EMBL/GenBank/DDBJ databases">
        <authorList>
            <person name="Gilroy R."/>
        </authorList>
    </citation>
    <scope>NUCLEOTIDE SEQUENCE</scope>
    <source>
        <strain evidence="3">ChiHjej12B11-16260</strain>
    </source>
</reference>
<dbReference type="AlphaFoldDB" id="A0A9D1VPP1"/>
<protein>
    <submittedName>
        <fullName evidence="3">Glycosyltransferase</fullName>
    </submittedName>
</protein>
<proteinExistence type="predicted"/>
<dbReference type="GO" id="GO:0016757">
    <property type="term" value="F:glycosyltransferase activity"/>
    <property type="evidence" value="ECO:0007669"/>
    <property type="project" value="InterPro"/>
</dbReference>
<dbReference type="Gene3D" id="3.40.50.2000">
    <property type="entry name" value="Glycogen Phosphorylase B"/>
    <property type="match status" value="2"/>
</dbReference>
<evidence type="ECO:0000313" key="3">
    <source>
        <dbReference type="EMBL" id="HIX44729.1"/>
    </source>
</evidence>
<comment type="caution">
    <text evidence="3">The sequence shown here is derived from an EMBL/GenBank/DDBJ whole genome shotgun (WGS) entry which is preliminary data.</text>
</comment>
<dbReference type="CDD" id="cd03801">
    <property type="entry name" value="GT4_PimA-like"/>
    <property type="match status" value="1"/>
</dbReference>
<organism evidence="3 4">
    <name type="scientific">Candidatus Barnesiella excrementipullorum</name>
    <dbReference type="NCBI Taxonomy" id="2838479"/>
    <lineage>
        <taxon>Bacteria</taxon>
        <taxon>Pseudomonadati</taxon>
        <taxon>Bacteroidota</taxon>
        <taxon>Bacteroidia</taxon>
        <taxon>Bacteroidales</taxon>
        <taxon>Barnesiellaceae</taxon>
        <taxon>Barnesiella</taxon>
    </lineage>
</organism>
<dbReference type="EMBL" id="DXFB01000019">
    <property type="protein sequence ID" value="HIX44729.1"/>
    <property type="molecule type" value="Genomic_DNA"/>
</dbReference>
<accession>A0A9D1VPP1</accession>
<dbReference type="InterPro" id="IPR001296">
    <property type="entry name" value="Glyco_trans_1"/>
</dbReference>
<dbReference type="PANTHER" id="PTHR46401:SF2">
    <property type="entry name" value="GLYCOSYLTRANSFERASE WBBK-RELATED"/>
    <property type="match status" value="1"/>
</dbReference>
<evidence type="ECO:0000259" key="2">
    <source>
        <dbReference type="Pfam" id="PF00534"/>
    </source>
</evidence>
<keyword evidence="1" id="KW-0808">Transferase</keyword>
<reference evidence="3" key="1">
    <citation type="journal article" date="2021" name="PeerJ">
        <title>Extensive microbial diversity within the chicken gut microbiome revealed by metagenomics and culture.</title>
        <authorList>
            <person name="Gilroy R."/>
            <person name="Ravi A."/>
            <person name="Getino M."/>
            <person name="Pursley I."/>
            <person name="Horton D.L."/>
            <person name="Alikhan N.F."/>
            <person name="Baker D."/>
            <person name="Gharbi K."/>
            <person name="Hall N."/>
            <person name="Watson M."/>
            <person name="Adriaenssens E.M."/>
            <person name="Foster-Nyarko E."/>
            <person name="Jarju S."/>
            <person name="Secka A."/>
            <person name="Antonio M."/>
            <person name="Oren A."/>
            <person name="Chaudhuri R.R."/>
            <person name="La Ragione R."/>
            <person name="Hildebrand F."/>
            <person name="Pallen M.J."/>
        </authorList>
    </citation>
    <scope>NUCLEOTIDE SEQUENCE</scope>
    <source>
        <strain evidence="3">ChiHjej12B11-16260</strain>
    </source>
</reference>
<feature type="domain" description="Glycosyl transferase family 1" evidence="2">
    <location>
        <begin position="106"/>
        <end position="251"/>
    </location>
</feature>
<dbReference type="GO" id="GO:0009103">
    <property type="term" value="P:lipopolysaccharide biosynthetic process"/>
    <property type="evidence" value="ECO:0007669"/>
    <property type="project" value="TreeGrafter"/>
</dbReference>
<gene>
    <name evidence="3" type="ORF">H9982_00770</name>
</gene>
<name>A0A9D1VPP1_9BACT</name>
<feature type="non-terminal residue" evidence="3">
    <location>
        <position position="1"/>
    </location>
</feature>
<dbReference type="Pfam" id="PF00534">
    <property type="entry name" value="Glycos_transf_1"/>
    <property type="match status" value="1"/>
</dbReference>
<evidence type="ECO:0000313" key="4">
    <source>
        <dbReference type="Proteomes" id="UP000824246"/>
    </source>
</evidence>
<dbReference type="SUPFAM" id="SSF53756">
    <property type="entry name" value="UDP-Glycosyltransferase/glycogen phosphorylase"/>
    <property type="match status" value="1"/>
</dbReference>
<dbReference type="PANTHER" id="PTHR46401">
    <property type="entry name" value="GLYCOSYLTRANSFERASE WBBK-RELATED"/>
    <property type="match status" value="1"/>
</dbReference>
<sequence length="288" mass="33481">ILRQAKRLSPRLVYTCMSGFPYLTPLVRHYLGTRNTVIAAHNVTTPQGASSYQVAQLYTSYTLKSFRYFQTFSKNQYNLLKRLYPEKEVFYAPFILKDYGTSHTTPGRLATFLSFGYIRDYKRIDVLINAAEKVYEETQIPFKVRIAGKCNDWEKYQQLIRHPELFDLQIRSIPNEEVADLFGSCHYFVTPYQDIAQSGSLIVGINYEKPVIASDLEAFKEYIQDNETGFLMKPASVDDLARIMKNILLHHESLYPALCDNVRKMKETEFAPEAIVRRYTAFFNHVMQ</sequence>